<proteinExistence type="predicted"/>
<dbReference type="SUPFAM" id="SSF109854">
    <property type="entry name" value="DinB/YfiT-like putative metalloenzymes"/>
    <property type="match status" value="1"/>
</dbReference>
<dbReference type="EMBL" id="CP068047">
    <property type="protein sequence ID" value="QQR34492.1"/>
    <property type="molecule type" value="Genomic_DNA"/>
</dbReference>
<reference evidence="1 2" key="1">
    <citation type="submission" date="2021-01" db="EMBL/GenBank/DDBJ databases">
        <title>Genome seq and assembly of Devosia sp. G19.</title>
        <authorList>
            <person name="Chhetri G."/>
        </authorList>
    </citation>
    <scope>NUCLEOTIDE SEQUENCE [LARGE SCALE GENOMIC DNA]</scope>
    <source>
        <strain evidence="1 2">G19</strain>
    </source>
</reference>
<gene>
    <name evidence="1" type="ORF">JI749_08780</name>
</gene>
<keyword evidence="2" id="KW-1185">Reference proteome</keyword>
<dbReference type="InterPro" id="IPR034660">
    <property type="entry name" value="DinB/YfiT-like"/>
</dbReference>
<name>A0ABX7BRF5_9HYPH</name>
<organism evidence="1 2">
    <name type="scientific">Devosia oryziradicis</name>
    <dbReference type="NCBI Taxonomy" id="2801335"/>
    <lineage>
        <taxon>Bacteria</taxon>
        <taxon>Pseudomonadati</taxon>
        <taxon>Pseudomonadota</taxon>
        <taxon>Alphaproteobacteria</taxon>
        <taxon>Hyphomicrobiales</taxon>
        <taxon>Devosiaceae</taxon>
        <taxon>Devosia</taxon>
    </lineage>
</organism>
<accession>A0ABX7BRF5</accession>
<evidence type="ECO:0000313" key="1">
    <source>
        <dbReference type="EMBL" id="QQR34492.1"/>
    </source>
</evidence>
<sequence>MNSLISDEFPLRATQSLRHELLDLLTDADLKFRLPGDTLSLGELCEEQGNIQHTYIQSFVSLETDWSLRRTRTESALTVTDLRHWWTELDEEFERVISGYSEQELNTRTIDRGHWAPTPFVQFHIYREAVLIFLGKASIYLKAMQKPLSMQWQAQIA</sequence>
<evidence type="ECO:0000313" key="2">
    <source>
        <dbReference type="Proteomes" id="UP000595460"/>
    </source>
</evidence>
<dbReference type="Proteomes" id="UP000595460">
    <property type="component" value="Chromosome"/>
</dbReference>
<dbReference type="Gene3D" id="1.20.120.450">
    <property type="entry name" value="dinb family like domain"/>
    <property type="match status" value="1"/>
</dbReference>
<evidence type="ECO:0008006" key="3">
    <source>
        <dbReference type="Google" id="ProtNLM"/>
    </source>
</evidence>
<protein>
    <recommendedName>
        <fullName evidence="3">DinB family protein</fullName>
    </recommendedName>
</protein>
<dbReference type="RefSeq" id="WP_201652228.1">
    <property type="nucleotide sequence ID" value="NZ_CP068047.1"/>
</dbReference>